<evidence type="ECO:0000256" key="6">
    <source>
        <dbReference type="ARBA" id="ARBA00022755"/>
    </source>
</evidence>
<feature type="active site" description="Nucleophile" evidence="10">
    <location>
        <position position="1134"/>
    </location>
</feature>
<evidence type="ECO:0000259" key="14">
    <source>
        <dbReference type="Pfam" id="PF18072"/>
    </source>
</evidence>
<keyword evidence="9 10" id="KW-0315">Glutamine amidotransferase</keyword>
<feature type="domain" description="FGAR-AT PurM N-terminal-like" evidence="16">
    <location>
        <begin position="647"/>
        <end position="804"/>
    </location>
</feature>
<dbReference type="EMBL" id="OZ034688">
    <property type="protein sequence ID" value="CAL1328946.1"/>
    <property type="molecule type" value="Genomic_DNA"/>
</dbReference>
<dbReference type="NCBIfam" id="TIGR01735">
    <property type="entry name" value="FGAM_synt"/>
    <property type="match status" value="1"/>
</dbReference>
<dbReference type="SUPFAM" id="SSF55326">
    <property type="entry name" value="PurM N-terminal domain-like"/>
    <property type="match status" value="2"/>
</dbReference>
<dbReference type="SUPFAM" id="SSF82697">
    <property type="entry name" value="PurS-like"/>
    <property type="match status" value="1"/>
</dbReference>
<dbReference type="InterPro" id="IPR036921">
    <property type="entry name" value="PurM-like_N_sf"/>
</dbReference>
<feature type="binding site" evidence="10">
    <location>
        <position position="883"/>
    </location>
    <ligand>
        <name>Mg(2+)</name>
        <dbReference type="ChEBI" id="CHEBI:18420"/>
    </ligand>
</feature>
<protein>
    <recommendedName>
        <fullName evidence="10">Phosphoribosylformylglycinamidine synthase</fullName>
        <shortName evidence="10">FGAM synthase</shortName>
        <shortName evidence="10">FGAMS</shortName>
        <ecNumber evidence="10">6.3.5.3</ecNumber>
    </recommendedName>
    <alternativeName>
        <fullName evidence="10">Formylglycinamide ribonucleotide amidotransferase</fullName>
        <shortName evidence="10">FGAR amidotransferase</shortName>
        <shortName evidence="10">FGAR-AT</shortName>
    </alternativeName>
</protein>
<dbReference type="SUPFAM" id="SSF56042">
    <property type="entry name" value="PurM C-terminal domain-like"/>
    <property type="match status" value="2"/>
</dbReference>
<dbReference type="Pfam" id="PF02769">
    <property type="entry name" value="AIRS_C"/>
    <property type="match status" value="2"/>
</dbReference>
<evidence type="ECO:0000256" key="5">
    <source>
        <dbReference type="ARBA" id="ARBA00022741"/>
    </source>
</evidence>
<feature type="active site" evidence="10">
    <location>
        <position position="1261"/>
    </location>
</feature>
<name>A0ABM9NN92_9GAMM</name>
<dbReference type="PANTHER" id="PTHR10099">
    <property type="entry name" value="PHOSPHORIBOSYLFORMYLGLYCINAMIDINE SYNTHASE"/>
    <property type="match status" value="1"/>
</dbReference>
<dbReference type="InterPro" id="IPR036604">
    <property type="entry name" value="PurS-like_sf"/>
</dbReference>
<feature type="coiled-coil region" evidence="11">
    <location>
        <begin position="466"/>
        <end position="493"/>
    </location>
</feature>
<dbReference type="Pfam" id="PF22689">
    <property type="entry name" value="FGAR-AT_PurM_N-like"/>
    <property type="match status" value="1"/>
</dbReference>
<keyword evidence="18" id="KW-1185">Reference proteome</keyword>
<reference evidence="17" key="1">
    <citation type="submission" date="2024-04" db="EMBL/GenBank/DDBJ databases">
        <authorList>
            <person name="Manzano-Marin A."/>
            <person name="Manzano-Marin A."/>
            <person name="Alejandro Manzano Marin A."/>
        </authorList>
    </citation>
    <scope>NUCLEOTIDE SEQUENCE [LARGE SCALE GENOMIC DNA]</scope>
    <source>
        <strain evidence="17">TABTEA</strain>
    </source>
</reference>
<dbReference type="GO" id="GO:0004642">
    <property type="term" value="F:phosphoribosylformylglycinamidine synthase activity"/>
    <property type="evidence" value="ECO:0007669"/>
    <property type="project" value="UniProtKB-EC"/>
</dbReference>
<evidence type="ECO:0000256" key="4">
    <source>
        <dbReference type="ARBA" id="ARBA00022723"/>
    </source>
</evidence>
<feature type="domain" description="Phosphoribosylformylglycinamidine synthase N-terminal" evidence="15">
    <location>
        <begin position="36"/>
        <end position="150"/>
    </location>
</feature>
<evidence type="ECO:0000256" key="2">
    <source>
        <dbReference type="ARBA" id="ARBA00008608"/>
    </source>
</evidence>
<dbReference type="PANTHER" id="PTHR10099:SF1">
    <property type="entry name" value="PHOSPHORIBOSYLFORMYLGLYCINAMIDINE SYNTHASE"/>
    <property type="match status" value="1"/>
</dbReference>
<dbReference type="CDD" id="cd02203">
    <property type="entry name" value="PurL_repeat1"/>
    <property type="match status" value="1"/>
</dbReference>
<evidence type="ECO:0000256" key="12">
    <source>
        <dbReference type="SAM" id="MobiDB-lite"/>
    </source>
</evidence>
<dbReference type="SMART" id="SM01211">
    <property type="entry name" value="GATase_5"/>
    <property type="match status" value="1"/>
</dbReference>
<dbReference type="Pfam" id="PF18072">
    <property type="entry name" value="FGAR-AT_linker"/>
    <property type="match status" value="1"/>
</dbReference>
<dbReference type="InterPro" id="IPR010918">
    <property type="entry name" value="PurM-like_C_dom"/>
</dbReference>
<dbReference type="NCBIfam" id="NF003672">
    <property type="entry name" value="PRK05297.1"/>
    <property type="match status" value="1"/>
</dbReference>
<keyword evidence="11" id="KW-0175">Coiled coil</keyword>
<sequence length="1294" mass="146918">MMQILYGPKALSDFRINNLLSIFIKKNIHIKNIYTKYIYFIDLLSPLTSNEKNKLNELLKYDFNLKKQKIIEKLIIVVPRLGTISSWSSKATNIAYNCNLLKINRIERGIAYYIKATSLSSSELNYIKIILHNKMTENIFTSFEEIKLMFKKHKPLPMKTINVINNGRVELENINKKIRLGYSEDEITYLLNVFLKLQRNPTDVELYSFAQINSEHCRHKIFNANWIINKKKQTKSLFDMIKNTFKNTPDHVLSAYKDNAAIIKGYLVDRFFPKQNKSYCYHKINTHTVIKVETHNHPTAIAPWQGAATGSGGEIRDEGSTGRGAKPKVGFVGFSVSNLHIPDFKQPWEEFFGKPKHIASALDILINGSLGSATFNNEFGRPTLLGYFRTYEENVNIYNKKELKGYHKPIMLAGGIGNICHKHIKKEKIPIGTKIIVIGGSSMNIGVGGGTASSSISSELNKDLDFKSVQRENAEMERRCQEVINKCWQLNENNPILFIHDVGAGGLSNAIFELVNESGYGGYFELRKIPNDEPQMTPLELWCNESQERYILAIKQKQLTLFESICLRERTPFSIIGKIIKQPNFILNDSYFKNKPINLPVKTFLNNTPKTLKNVKTFNKNLQKLNKTIINLEDAIKRILRFPAVAEKTFLITIGDRSITGMVSRDQMVGPWQIPISNCAVTTTSFNDYYGESISIGEKAPISLINFSSSANMAVGEALTNLSCSYVKDLKHIKLSANWMVATNHKGEDAGLYEAVKSITTLCSKLNLAIIVGKDSLSMKTCWKKNNKKNIMTSPLSVVISAFGRVEDVRLTVTPELTKNYNNILLLIDLGKNNNALGGTALAQVYRQLGDRSADIRDVNLLINFFKVIQKLIFKQKILAYHDRSDGGLFVTLIEMAFAGHCGVNININSLNDDILSVLFNEELGVVIQIRNEDKKYVEKCIFNAGLSNYTHYLGTATYNDEIIINKNNKIIYKNSRTILRKWWGETTWQIQRIRDNCICADQEYKSKQDKHDPGLNVHLLFNIEENIAAPFILSKIRPKVAILREQGINSHTEMAAAFYNAGFDAVDVHMTDLLNDNILLDDFKVLVACGGFSYGDTLGAGNGWAKTILLNNKVRDKFSSYFNKSDTLSLGVCNGCQMMSNLRELIPGTNYWPYFTRNKSERFEARFSLVEIQKSPSIFLKDMEGSRIPIVVSHAEGRVDIHSIEQLQQLEFHNLVTMRFVNNYGKITEQYPANPNGSVNGITSVTSIDGRSTIMMPHPERVFRTINNSWHPKNWGEHSPWMRIFHNARKQIN</sequence>
<dbReference type="InterPro" id="IPR040707">
    <property type="entry name" value="FGAR-AT_N"/>
</dbReference>
<dbReference type="Gene3D" id="1.10.8.750">
    <property type="entry name" value="Phosphoribosylformylglycinamidine synthase, linker domain"/>
    <property type="match status" value="1"/>
</dbReference>
<evidence type="ECO:0000256" key="11">
    <source>
        <dbReference type="SAM" id="Coils"/>
    </source>
</evidence>
<proteinExistence type="inferred from homology"/>
<evidence type="ECO:0000256" key="10">
    <source>
        <dbReference type="HAMAP-Rule" id="MF_00419"/>
    </source>
</evidence>
<evidence type="ECO:0000259" key="13">
    <source>
        <dbReference type="Pfam" id="PF02769"/>
    </source>
</evidence>
<dbReference type="InterPro" id="IPR029062">
    <property type="entry name" value="Class_I_gatase-like"/>
</dbReference>
<comment type="pathway">
    <text evidence="1 10">Purine metabolism; IMP biosynthesis via de novo pathway; 5-amino-1-(5-phospho-D-ribosyl)imidazole from N(2)-formyl-N(1)-(5-phospho-D-ribosyl)glycinamide: step 1/2.</text>
</comment>
<accession>A0ABM9NN92</accession>
<feature type="binding site" evidence="10">
    <location>
        <begin position="306"/>
        <end position="317"/>
    </location>
    <ligand>
        <name>ATP</name>
        <dbReference type="ChEBI" id="CHEBI:30616"/>
    </ligand>
</feature>
<comment type="subcellular location">
    <subcellularLocation>
        <location evidence="10">Cytoplasm</location>
    </subcellularLocation>
</comment>
<dbReference type="EC" id="6.3.5.3" evidence="10"/>
<evidence type="ECO:0000256" key="9">
    <source>
        <dbReference type="ARBA" id="ARBA00022962"/>
    </source>
</evidence>
<dbReference type="InterPro" id="IPR036676">
    <property type="entry name" value="PurM-like_C_sf"/>
</dbReference>
<dbReference type="Gene3D" id="3.30.1330.10">
    <property type="entry name" value="PurM-like, N-terminal domain"/>
    <property type="match status" value="2"/>
</dbReference>
<keyword evidence="5 10" id="KW-0547">Nucleotide-binding</keyword>
<dbReference type="Gene3D" id="3.90.650.10">
    <property type="entry name" value="PurM-like C-terminal domain"/>
    <property type="match status" value="2"/>
</dbReference>
<evidence type="ECO:0000256" key="3">
    <source>
        <dbReference type="ARBA" id="ARBA00022598"/>
    </source>
</evidence>
<dbReference type="HAMAP" id="MF_00419">
    <property type="entry name" value="PurL_1"/>
    <property type="match status" value="1"/>
</dbReference>
<keyword evidence="4 10" id="KW-0479">Metal-binding</keyword>
<comment type="function">
    <text evidence="10">Phosphoribosylformylglycinamidine synthase involved in the purines biosynthetic pathway. Catalyzes the ATP-dependent conversion of formylglycinamide ribonucleotide (FGAR) and glutamine to yield formylglycinamidine ribonucleotide (FGAM) and glutamate.</text>
</comment>
<comment type="catalytic activity">
    <reaction evidence="10">
        <text>N(2)-formyl-N(1)-(5-phospho-beta-D-ribosyl)glycinamide + L-glutamine + ATP + H2O = 2-formamido-N(1)-(5-O-phospho-beta-D-ribosyl)acetamidine + L-glutamate + ADP + phosphate + H(+)</text>
        <dbReference type="Rhea" id="RHEA:17129"/>
        <dbReference type="ChEBI" id="CHEBI:15377"/>
        <dbReference type="ChEBI" id="CHEBI:15378"/>
        <dbReference type="ChEBI" id="CHEBI:29985"/>
        <dbReference type="ChEBI" id="CHEBI:30616"/>
        <dbReference type="ChEBI" id="CHEBI:43474"/>
        <dbReference type="ChEBI" id="CHEBI:58359"/>
        <dbReference type="ChEBI" id="CHEBI:147286"/>
        <dbReference type="ChEBI" id="CHEBI:147287"/>
        <dbReference type="ChEBI" id="CHEBI:456216"/>
        <dbReference type="EC" id="6.3.5.3"/>
    </reaction>
</comment>
<dbReference type="CDD" id="cd01740">
    <property type="entry name" value="GATase1_FGAR_AT"/>
    <property type="match status" value="1"/>
</dbReference>
<feature type="binding site" evidence="10">
    <location>
        <position position="885"/>
    </location>
    <ligand>
        <name>ATP</name>
        <dbReference type="ChEBI" id="CHEBI:30616"/>
    </ligand>
</feature>
<evidence type="ECO:0000256" key="8">
    <source>
        <dbReference type="ARBA" id="ARBA00022842"/>
    </source>
</evidence>
<dbReference type="Proteomes" id="UP001497533">
    <property type="component" value="Chromosome"/>
</dbReference>
<dbReference type="InterPro" id="IPR041609">
    <property type="entry name" value="PurL_linker"/>
</dbReference>
<comment type="subunit">
    <text evidence="10">Monomer.</text>
</comment>
<dbReference type="Pfam" id="PF18076">
    <property type="entry name" value="FGAR-AT_N"/>
    <property type="match status" value="1"/>
</dbReference>
<comment type="caution">
    <text evidence="10">Lacks conserved residue(s) required for the propagation of feature annotation.</text>
</comment>
<dbReference type="SUPFAM" id="SSF52317">
    <property type="entry name" value="Class I glutamine amidotransferase-like"/>
    <property type="match status" value="1"/>
</dbReference>
<dbReference type="CDD" id="cd02204">
    <property type="entry name" value="PurL_repeat2"/>
    <property type="match status" value="1"/>
</dbReference>
<dbReference type="Pfam" id="PF13507">
    <property type="entry name" value="GATase_5"/>
    <property type="match status" value="1"/>
</dbReference>
<dbReference type="InterPro" id="IPR055181">
    <property type="entry name" value="FGAR-AT_PurM_N-like"/>
</dbReference>
<feature type="region of interest" description="Disordered" evidence="12">
    <location>
        <begin position="303"/>
        <end position="322"/>
    </location>
</feature>
<dbReference type="SUPFAM" id="SSF109736">
    <property type="entry name" value="FGAM synthase PurL, linker domain"/>
    <property type="match status" value="1"/>
</dbReference>
<feature type="domain" description="PurM-like C-terminal" evidence="13">
    <location>
        <begin position="830"/>
        <end position="935"/>
    </location>
</feature>
<organism evidence="17 18">
    <name type="scientific">Candidatus Providencia siddallii</name>
    <dbReference type="NCBI Taxonomy" id="1715285"/>
    <lineage>
        <taxon>Bacteria</taxon>
        <taxon>Pseudomonadati</taxon>
        <taxon>Pseudomonadota</taxon>
        <taxon>Gammaproteobacteria</taxon>
        <taxon>Enterobacterales</taxon>
        <taxon>Morganellaceae</taxon>
        <taxon>Providencia</taxon>
    </lineage>
</organism>
<feature type="binding site" evidence="10">
    <location>
        <position position="721"/>
    </location>
    <ligand>
        <name>Mg(2+)</name>
        <dbReference type="ChEBI" id="CHEBI:18420"/>
    </ligand>
</feature>
<dbReference type="Gene3D" id="3.40.50.880">
    <property type="match status" value="1"/>
</dbReference>
<keyword evidence="6 10" id="KW-0658">Purine biosynthesis</keyword>
<evidence type="ECO:0000259" key="16">
    <source>
        <dbReference type="Pfam" id="PF22689"/>
    </source>
</evidence>
<evidence type="ECO:0000259" key="15">
    <source>
        <dbReference type="Pfam" id="PF18076"/>
    </source>
</evidence>
<feature type="domain" description="Phosphoribosylformylglycinamidine synthase linker" evidence="14">
    <location>
        <begin position="171"/>
        <end position="220"/>
    </location>
</feature>
<gene>
    <name evidence="10 17" type="primary">purL</name>
    <name evidence="17" type="ORF">PRHACTZTBTEA_006</name>
</gene>
<keyword evidence="8 10" id="KW-0460">Magnesium</keyword>
<keyword evidence="10" id="KW-0963">Cytoplasm</keyword>
<comment type="similarity">
    <text evidence="2 10">In the N-terminal section; belongs to the FGAMS family.</text>
</comment>
<evidence type="ECO:0000256" key="1">
    <source>
        <dbReference type="ARBA" id="ARBA00004920"/>
    </source>
</evidence>
<dbReference type="PROSITE" id="PS51273">
    <property type="entry name" value="GATASE_TYPE_1"/>
    <property type="match status" value="1"/>
</dbReference>
<keyword evidence="7 10" id="KW-0067">ATP-binding</keyword>
<dbReference type="InterPro" id="IPR010073">
    <property type="entry name" value="PurL_large"/>
</dbReference>
<keyword evidence="3 10" id="KW-0436">Ligase</keyword>
<evidence type="ECO:0000313" key="17">
    <source>
        <dbReference type="EMBL" id="CAL1328946.1"/>
    </source>
</evidence>
<evidence type="ECO:0000256" key="7">
    <source>
        <dbReference type="ARBA" id="ARBA00022840"/>
    </source>
</evidence>
<evidence type="ECO:0000313" key="18">
    <source>
        <dbReference type="Proteomes" id="UP001497533"/>
    </source>
</evidence>
<feature type="active site" evidence="10">
    <location>
        <position position="1259"/>
    </location>
</feature>
<feature type="domain" description="PurM-like C-terminal" evidence="13">
    <location>
        <begin position="432"/>
        <end position="586"/>
    </location>
</feature>
<feature type="binding site" evidence="10">
    <location>
        <position position="717"/>
    </location>
    <ligand>
        <name>Mg(2+)</name>
        <dbReference type="ChEBI" id="CHEBI:18420"/>
    </ligand>
</feature>